<dbReference type="GO" id="GO:0051536">
    <property type="term" value="F:iron-sulfur cluster binding"/>
    <property type="evidence" value="ECO:0007669"/>
    <property type="project" value="UniProtKB-KW"/>
</dbReference>
<name>A0A9D1T1Y6_9BACT</name>
<evidence type="ECO:0000256" key="3">
    <source>
        <dbReference type="ARBA" id="ARBA00023014"/>
    </source>
</evidence>
<evidence type="ECO:0000256" key="4">
    <source>
        <dbReference type="PROSITE-ProRule" id="PRU00433"/>
    </source>
</evidence>
<evidence type="ECO:0000259" key="5">
    <source>
        <dbReference type="PROSITE" id="PS51007"/>
    </source>
</evidence>
<dbReference type="AlphaFoldDB" id="A0A9D1T1Y6"/>
<keyword evidence="4" id="KW-0349">Heme</keyword>
<dbReference type="InterPro" id="IPR007525">
    <property type="entry name" value="FrhB_FdhB_C"/>
</dbReference>
<dbReference type="EMBL" id="DVOR01000027">
    <property type="protein sequence ID" value="HIV08637.1"/>
    <property type="molecule type" value="Genomic_DNA"/>
</dbReference>
<dbReference type="GO" id="GO:0009055">
    <property type="term" value="F:electron transfer activity"/>
    <property type="evidence" value="ECO:0007669"/>
    <property type="project" value="InterPro"/>
</dbReference>
<evidence type="ECO:0000256" key="2">
    <source>
        <dbReference type="ARBA" id="ARBA00023004"/>
    </source>
</evidence>
<dbReference type="InterPro" id="IPR017900">
    <property type="entry name" value="4Fe4S_Fe_S_CS"/>
</dbReference>
<dbReference type="PANTHER" id="PTHR43193:SF2">
    <property type="entry name" value="POLYFERREDOXIN PROTEIN FWDF"/>
    <property type="match status" value="1"/>
</dbReference>
<evidence type="ECO:0000259" key="6">
    <source>
        <dbReference type="PROSITE" id="PS51379"/>
    </source>
</evidence>
<proteinExistence type="predicted"/>
<dbReference type="GO" id="GO:0020037">
    <property type="term" value="F:heme binding"/>
    <property type="evidence" value="ECO:0007669"/>
    <property type="project" value="InterPro"/>
</dbReference>
<dbReference type="InterPro" id="IPR017896">
    <property type="entry name" value="4Fe4S_Fe-S-bd"/>
</dbReference>
<dbReference type="Pfam" id="PF12838">
    <property type="entry name" value="Fer4_7"/>
    <property type="match status" value="1"/>
</dbReference>
<dbReference type="PROSITE" id="PS51007">
    <property type="entry name" value="CYTC"/>
    <property type="match status" value="1"/>
</dbReference>
<accession>A0A9D1T1Y6</accession>
<evidence type="ECO:0000256" key="1">
    <source>
        <dbReference type="ARBA" id="ARBA00022723"/>
    </source>
</evidence>
<feature type="domain" description="4Fe-4S ferredoxin-type" evidence="6">
    <location>
        <begin position="2"/>
        <end position="32"/>
    </location>
</feature>
<gene>
    <name evidence="7" type="ORF">IAC79_00790</name>
</gene>
<dbReference type="Pfam" id="PF04432">
    <property type="entry name" value="FrhB_FdhB_C"/>
    <property type="match status" value="1"/>
</dbReference>
<reference evidence="7" key="1">
    <citation type="submission" date="2020-10" db="EMBL/GenBank/DDBJ databases">
        <authorList>
            <person name="Gilroy R."/>
        </authorList>
    </citation>
    <scope>NUCLEOTIDE SEQUENCE</scope>
    <source>
        <strain evidence="7">35461</strain>
    </source>
</reference>
<dbReference type="InterPro" id="IPR009056">
    <property type="entry name" value="Cyt_c-like_dom"/>
</dbReference>
<dbReference type="Gene3D" id="3.30.70.20">
    <property type="match status" value="1"/>
</dbReference>
<feature type="domain" description="Cytochrome c" evidence="5">
    <location>
        <begin position="28"/>
        <end position="136"/>
    </location>
</feature>
<keyword evidence="1 4" id="KW-0479">Metal-binding</keyword>
<dbReference type="PROSITE" id="PS51379">
    <property type="entry name" value="4FE4S_FER_2"/>
    <property type="match status" value="2"/>
</dbReference>
<keyword evidence="2 4" id="KW-0408">Iron</keyword>
<evidence type="ECO:0000313" key="8">
    <source>
        <dbReference type="Proteomes" id="UP000886845"/>
    </source>
</evidence>
<keyword evidence="3" id="KW-0411">Iron-sulfur</keyword>
<comment type="caution">
    <text evidence="7">The sequence shown here is derived from an EMBL/GenBank/DDBJ whole genome shotgun (WGS) entry which is preliminary data.</text>
</comment>
<dbReference type="GO" id="GO:0046872">
    <property type="term" value="F:metal ion binding"/>
    <property type="evidence" value="ECO:0007669"/>
    <property type="project" value="UniProtKB-KW"/>
</dbReference>
<organism evidence="7 8">
    <name type="scientific">Candidatus Spyradenecus faecavium</name>
    <dbReference type="NCBI Taxonomy" id="2840947"/>
    <lineage>
        <taxon>Bacteria</taxon>
        <taxon>Pseudomonadati</taxon>
        <taxon>Lentisphaerota</taxon>
        <taxon>Lentisphaeria</taxon>
        <taxon>Lentisphaerales</taxon>
        <taxon>Lentisphaeraceae</taxon>
        <taxon>Lentisphaeraceae incertae sedis</taxon>
        <taxon>Candidatus Spyradenecus</taxon>
    </lineage>
</organism>
<dbReference type="SUPFAM" id="SSF54862">
    <property type="entry name" value="4Fe-4S ferredoxins"/>
    <property type="match status" value="1"/>
</dbReference>
<reference evidence="7" key="2">
    <citation type="journal article" date="2021" name="PeerJ">
        <title>Extensive microbial diversity within the chicken gut microbiome revealed by metagenomics and culture.</title>
        <authorList>
            <person name="Gilroy R."/>
            <person name="Ravi A."/>
            <person name="Getino M."/>
            <person name="Pursley I."/>
            <person name="Horton D.L."/>
            <person name="Alikhan N.F."/>
            <person name="Baker D."/>
            <person name="Gharbi K."/>
            <person name="Hall N."/>
            <person name="Watson M."/>
            <person name="Adriaenssens E.M."/>
            <person name="Foster-Nyarko E."/>
            <person name="Jarju S."/>
            <person name="Secka A."/>
            <person name="Antonio M."/>
            <person name="Oren A."/>
            <person name="Chaudhuri R.R."/>
            <person name="La Ragione R."/>
            <person name="Hildebrand F."/>
            <person name="Pallen M.J."/>
        </authorList>
    </citation>
    <scope>NUCLEOTIDE SEQUENCE</scope>
    <source>
        <strain evidence="7">35461</strain>
    </source>
</reference>
<feature type="domain" description="4Fe-4S ferredoxin-type" evidence="6">
    <location>
        <begin position="37"/>
        <end position="66"/>
    </location>
</feature>
<dbReference type="PROSITE" id="PS00198">
    <property type="entry name" value="4FE4S_FER_1"/>
    <property type="match status" value="1"/>
</dbReference>
<sequence>MTLPTLAPTDACTGCSACRAACPRDAIAMAADGEGFLRPNVDAAKCVGCHACERACPVLAPGAADPAPTCFAARTRDGTLLRESSSGALFTELARPVLAAGGVVFGCVWDQGTPLTAIHAAAEDAAGLAAMRGSKYVQSDLRDTFREARAALRAGRRVLYTGTPCQIAGLLRFLGRPDPNLLAVEIICHGVPSRAVLSRFAQTLVKGSEPPPRAFSFRDKTLGAWANPALGWRLPDGSQAAQPFYGTDYGLAFAFAVSFRTSCFRCVAKSGASGADLTIGDLWGVSEACPRFDDGLGVSVIAAHTAVGRTVLDAIAPRLDAVSLASEVALRGNPRYFSPVPAHRRRAWFMAHFQRGSFHAAVNYALGGPWPRRLAARAWRVARRVVARFVRTQNRGG</sequence>
<dbReference type="PANTHER" id="PTHR43193">
    <property type="match status" value="1"/>
</dbReference>
<protein>
    <submittedName>
        <fullName evidence="7">Coenzyme F420 hydrogenase/dehydrogenase, beta subunit C-terminal domain</fullName>
    </submittedName>
</protein>
<evidence type="ECO:0000313" key="7">
    <source>
        <dbReference type="EMBL" id="HIV08637.1"/>
    </source>
</evidence>
<dbReference type="Proteomes" id="UP000886845">
    <property type="component" value="Unassembled WGS sequence"/>
</dbReference>
<dbReference type="InterPro" id="IPR052977">
    <property type="entry name" value="Polyferredoxin-like_ET"/>
</dbReference>